<accession>S9RVM9</accession>
<evidence type="ECO:0000259" key="5">
    <source>
        <dbReference type="Pfam" id="PF00460"/>
    </source>
</evidence>
<sequence>MALRRKLAVAANNMANANSAGFKSEHARFEEYLHGQGTGRDKVSFVIDKASYMDTRQGGLTQTSNPLDIALQGEGWLGYEGEGGQTVFGRDGRMSINAQGDLVTVDGSPVLSAGGAPIGIPMDAGTISISSDGVISDQGGNQIATIGVFSVDDIQGYDRLGNGKFAAPEELGQPPLVAEPNTRVAQGFVEQSNVEPITEMTKLMEVQRAYQRSSKLAENVDDLRKRTIQTLGRKQ</sequence>
<dbReference type="InterPro" id="IPR037925">
    <property type="entry name" value="FlgE/F/G-like"/>
</dbReference>
<dbReference type="PANTHER" id="PTHR30435:SF19">
    <property type="entry name" value="FLAGELLAR BASAL-BODY ROD PROTEIN FLGG"/>
    <property type="match status" value="1"/>
</dbReference>
<evidence type="ECO:0000256" key="4">
    <source>
        <dbReference type="RuleBase" id="RU362116"/>
    </source>
</evidence>
<dbReference type="HOGENOM" id="CLU_013687_0_0_5"/>
<dbReference type="InterPro" id="IPR020013">
    <property type="entry name" value="Flagellar_FlgE/F/G"/>
</dbReference>
<dbReference type="Pfam" id="PF06429">
    <property type="entry name" value="Flg_bbr_C"/>
    <property type="match status" value="1"/>
</dbReference>
<organism evidence="8 9">
    <name type="scientific">Salipiger mucosus DSM 16094</name>
    <dbReference type="NCBI Taxonomy" id="1123237"/>
    <lineage>
        <taxon>Bacteria</taxon>
        <taxon>Pseudomonadati</taxon>
        <taxon>Pseudomonadota</taxon>
        <taxon>Alphaproteobacteria</taxon>
        <taxon>Rhodobacterales</taxon>
        <taxon>Roseobacteraceae</taxon>
        <taxon>Salipiger</taxon>
    </lineage>
</organism>
<evidence type="ECO:0000259" key="7">
    <source>
        <dbReference type="Pfam" id="PF22692"/>
    </source>
</evidence>
<name>S9RVM9_9RHOB</name>
<evidence type="ECO:0000256" key="2">
    <source>
        <dbReference type="ARBA" id="ARBA00009677"/>
    </source>
</evidence>
<dbReference type="AlphaFoldDB" id="S9RVM9"/>
<protein>
    <submittedName>
        <fullName evidence="8">Flagellar basal-body rod protein FlgF</fullName>
    </submittedName>
</protein>
<feature type="domain" description="Flagellar basal body rod protein N-terminal" evidence="5">
    <location>
        <begin position="1"/>
        <end position="23"/>
    </location>
</feature>
<keyword evidence="8" id="KW-0969">Cilium</keyword>
<keyword evidence="9" id="KW-1185">Reference proteome</keyword>
<dbReference type="InterPro" id="IPR001444">
    <property type="entry name" value="Flag_bb_rod_N"/>
</dbReference>
<comment type="similarity">
    <text evidence="2 4">Belongs to the flagella basal body rod proteins family.</text>
</comment>
<dbReference type="Proteomes" id="UP000015347">
    <property type="component" value="Unassembled WGS sequence"/>
</dbReference>
<dbReference type="InterPro" id="IPR053967">
    <property type="entry name" value="LlgE_F_G-like_D1"/>
</dbReference>
<gene>
    <name evidence="8" type="ORF">Salmuc_03356</name>
</gene>
<evidence type="ECO:0000313" key="8">
    <source>
        <dbReference type="EMBL" id="EPX78034.1"/>
    </source>
</evidence>
<dbReference type="EMBL" id="APVH01000042">
    <property type="protein sequence ID" value="EPX78034.1"/>
    <property type="molecule type" value="Genomic_DNA"/>
</dbReference>
<dbReference type="STRING" id="1123237.Salmuc_03356"/>
<dbReference type="SUPFAM" id="SSF117143">
    <property type="entry name" value="Flagellar hook protein flgE"/>
    <property type="match status" value="1"/>
</dbReference>
<dbReference type="eggNOG" id="COG4786">
    <property type="taxonomic scope" value="Bacteria"/>
</dbReference>
<keyword evidence="3 4" id="KW-0975">Bacterial flagellum</keyword>
<proteinExistence type="inferred from homology"/>
<dbReference type="InterPro" id="IPR010930">
    <property type="entry name" value="Flg_bb/hook_C_dom"/>
</dbReference>
<keyword evidence="8" id="KW-0282">Flagellum</keyword>
<feature type="domain" description="Flagellar hook protein FlgE/F/G-like D1" evidence="7">
    <location>
        <begin position="70"/>
        <end position="136"/>
    </location>
</feature>
<dbReference type="GO" id="GO:0071978">
    <property type="term" value="P:bacterial-type flagellum-dependent swarming motility"/>
    <property type="evidence" value="ECO:0007669"/>
    <property type="project" value="TreeGrafter"/>
</dbReference>
<keyword evidence="8" id="KW-0966">Cell projection</keyword>
<dbReference type="GO" id="GO:0009425">
    <property type="term" value="C:bacterial-type flagellum basal body"/>
    <property type="evidence" value="ECO:0007669"/>
    <property type="project" value="UniProtKB-SubCell"/>
</dbReference>
<feature type="domain" description="Flagellar basal-body/hook protein C-terminal" evidence="6">
    <location>
        <begin position="185"/>
        <end position="229"/>
    </location>
</feature>
<dbReference type="NCBIfam" id="TIGR03506">
    <property type="entry name" value="FlgEFG_subfam"/>
    <property type="match status" value="1"/>
</dbReference>
<evidence type="ECO:0000259" key="6">
    <source>
        <dbReference type="Pfam" id="PF06429"/>
    </source>
</evidence>
<dbReference type="Pfam" id="PF00460">
    <property type="entry name" value="Flg_bb_rod"/>
    <property type="match status" value="1"/>
</dbReference>
<dbReference type="Pfam" id="PF22692">
    <property type="entry name" value="LlgE_F_G_D1"/>
    <property type="match status" value="1"/>
</dbReference>
<evidence type="ECO:0000256" key="1">
    <source>
        <dbReference type="ARBA" id="ARBA00004117"/>
    </source>
</evidence>
<dbReference type="PANTHER" id="PTHR30435">
    <property type="entry name" value="FLAGELLAR PROTEIN"/>
    <property type="match status" value="1"/>
</dbReference>
<reference evidence="9" key="1">
    <citation type="journal article" date="2014" name="Stand. Genomic Sci.">
        <title>Genome sequence of the exopolysaccharide-producing Salipiger mucosus type strain (DSM 16094(T)), a moderately halophilic member of the Roseobacter clade.</title>
        <authorList>
            <person name="Riedel T."/>
            <person name="Spring S."/>
            <person name="Fiebig A."/>
            <person name="Petersen J."/>
            <person name="Kyrpides N.C."/>
            <person name="Goker M."/>
            <person name="Klenk H.P."/>
        </authorList>
    </citation>
    <scope>NUCLEOTIDE SEQUENCE [LARGE SCALE GENOMIC DNA]</scope>
    <source>
        <strain evidence="9">DSM 16094</strain>
    </source>
</reference>
<evidence type="ECO:0000313" key="9">
    <source>
        <dbReference type="Proteomes" id="UP000015347"/>
    </source>
</evidence>
<evidence type="ECO:0000256" key="3">
    <source>
        <dbReference type="ARBA" id="ARBA00023143"/>
    </source>
</evidence>
<comment type="subcellular location">
    <subcellularLocation>
        <location evidence="1 4">Bacterial flagellum basal body</location>
    </subcellularLocation>
</comment>
<comment type="caution">
    <text evidence="8">The sequence shown here is derived from an EMBL/GenBank/DDBJ whole genome shotgun (WGS) entry which is preliminary data.</text>
</comment>